<protein>
    <submittedName>
        <fullName evidence="1">Putative lysine-specific demethylase JMJD5</fullName>
    </submittedName>
</protein>
<name>A0A5D3BQ51_CUCMM</name>
<dbReference type="SUPFAM" id="SSF51197">
    <property type="entry name" value="Clavaminate synthase-like"/>
    <property type="match status" value="1"/>
</dbReference>
<reference evidence="1 2" key="1">
    <citation type="submission" date="2019-08" db="EMBL/GenBank/DDBJ databases">
        <title>Draft genome sequences of two oriental melons (Cucumis melo L. var makuwa).</title>
        <authorList>
            <person name="Kwon S.-Y."/>
        </authorList>
    </citation>
    <scope>NUCLEOTIDE SEQUENCE [LARGE SCALE GENOMIC DNA]</scope>
    <source>
        <strain evidence="2">cv. Chang Bougi</strain>
        <tissue evidence="1">Leaf</tissue>
    </source>
</reference>
<comment type="caution">
    <text evidence="1">The sequence shown here is derived from an EMBL/GenBank/DDBJ whole genome shotgun (WGS) entry which is preliminary data.</text>
</comment>
<sequence>MRKKIESKNKEYEFLQSKYEFLRVDHDKIEVDPKGFGKWKETIEESKEIENVTRRNLAFNVGCVSAPFEITSYTRSLTCAVFTIRPSAFTAVFHLSKNAYQILHISFVRSTLSLPPPSPILSLPPSSTLSLLDISISSSDGMAHWPARTKWKNMDYLQKVAGGRKFPVGKNYLRPEWKQELITFSEFLSRIQSNDRSDDITYLAQHPLFDQLPSLHPLMENLKKTVIKIAYSRDHANLSHLHRSFIPFLYMASSLYKLALSLRHRFYLYGILRKHRNRAEKFKL</sequence>
<dbReference type="Gene3D" id="2.60.120.650">
    <property type="entry name" value="Cupin"/>
    <property type="match status" value="1"/>
</dbReference>
<gene>
    <name evidence="1" type="ORF">E5676_scaffold1112G00420</name>
</gene>
<proteinExistence type="predicted"/>
<organism evidence="1 2">
    <name type="scientific">Cucumis melo var. makuwa</name>
    <name type="common">Oriental melon</name>
    <dbReference type="NCBI Taxonomy" id="1194695"/>
    <lineage>
        <taxon>Eukaryota</taxon>
        <taxon>Viridiplantae</taxon>
        <taxon>Streptophyta</taxon>
        <taxon>Embryophyta</taxon>
        <taxon>Tracheophyta</taxon>
        <taxon>Spermatophyta</taxon>
        <taxon>Magnoliopsida</taxon>
        <taxon>eudicotyledons</taxon>
        <taxon>Gunneridae</taxon>
        <taxon>Pentapetalae</taxon>
        <taxon>rosids</taxon>
        <taxon>fabids</taxon>
        <taxon>Cucurbitales</taxon>
        <taxon>Cucurbitaceae</taxon>
        <taxon>Benincaseae</taxon>
        <taxon>Cucumis</taxon>
    </lineage>
</organism>
<dbReference type="AlphaFoldDB" id="A0A5D3BQ51"/>
<evidence type="ECO:0000313" key="1">
    <source>
        <dbReference type="EMBL" id="TYK00376.1"/>
    </source>
</evidence>
<accession>A0A5D3BQ51</accession>
<dbReference type="EMBL" id="SSTD01016830">
    <property type="protein sequence ID" value="TYK00376.1"/>
    <property type="molecule type" value="Genomic_DNA"/>
</dbReference>
<dbReference type="GO" id="GO:0008168">
    <property type="term" value="F:methyltransferase activity"/>
    <property type="evidence" value="ECO:0007669"/>
    <property type="project" value="UniProtKB-KW"/>
</dbReference>
<keyword evidence="1" id="KW-0808">Transferase</keyword>
<keyword evidence="1" id="KW-0489">Methyltransferase</keyword>
<dbReference type="GO" id="GO:0032259">
    <property type="term" value="P:methylation"/>
    <property type="evidence" value="ECO:0007669"/>
    <property type="project" value="UniProtKB-KW"/>
</dbReference>
<evidence type="ECO:0000313" key="2">
    <source>
        <dbReference type="Proteomes" id="UP000321947"/>
    </source>
</evidence>
<dbReference type="Proteomes" id="UP000321947">
    <property type="component" value="Unassembled WGS sequence"/>
</dbReference>